<evidence type="ECO:0000256" key="7">
    <source>
        <dbReference type="ARBA" id="ARBA00022741"/>
    </source>
</evidence>
<evidence type="ECO:0000256" key="3">
    <source>
        <dbReference type="ARBA" id="ARBA00013247"/>
    </source>
</evidence>
<dbReference type="InterPro" id="IPR000836">
    <property type="entry name" value="PRTase_dom"/>
</dbReference>
<dbReference type="GO" id="GO:0005737">
    <property type="term" value="C:cytoplasm"/>
    <property type="evidence" value="ECO:0007669"/>
    <property type="project" value="TreeGrafter"/>
</dbReference>
<dbReference type="GO" id="GO:0009156">
    <property type="term" value="P:ribonucleoside monophosphate biosynthetic process"/>
    <property type="evidence" value="ECO:0007669"/>
    <property type="project" value="InterPro"/>
</dbReference>
<dbReference type="Gene3D" id="3.40.50.2020">
    <property type="match status" value="2"/>
</dbReference>
<keyword evidence="5" id="KW-0479">Metal-binding</keyword>
<dbReference type="GO" id="GO:0005524">
    <property type="term" value="F:ATP binding"/>
    <property type="evidence" value="ECO:0007669"/>
    <property type="project" value="UniProtKB-KW"/>
</dbReference>
<evidence type="ECO:0000256" key="12">
    <source>
        <dbReference type="ARBA" id="ARBA00041814"/>
    </source>
</evidence>
<evidence type="ECO:0000256" key="4">
    <source>
        <dbReference type="ARBA" id="ARBA00022679"/>
    </source>
</evidence>
<comment type="catalytic activity">
    <reaction evidence="13">
        <text>D-ribose 5-phosphate + ATP = 5-phospho-alpha-D-ribose 1-diphosphate + AMP + H(+)</text>
        <dbReference type="Rhea" id="RHEA:15609"/>
        <dbReference type="ChEBI" id="CHEBI:15378"/>
        <dbReference type="ChEBI" id="CHEBI:30616"/>
        <dbReference type="ChEBI" id="CHEBI:58017"/>
        <dbReference type="ChEBI" id="CHEBI:78346"/>
        <dbReference type="ChEBI" id="CHEBI:456215"/>
        <dbReference type="EC" id="2.7.6.1"/>
    </reaction>
</comment>
<evidence type="ECO:0000256" key="2">
    <source>
        <dbReference type="ARBA" id="ARBA00004996"/>
    </source>
</evidence>
<evidence type="ECO:0000256" key="11">
    <source>
        <dbReference type="ARBA" id="ARBA00040333"/>
    </source>
</evidence>
<keyword evidence="8" id="KW-0418">Kinase</keyword>
<reference evidence="15" key="1">
    <citation type="submission" date="2018-05" db="EMBL/GenBank/DDBJ databases">
        <authorList>
            <person name="Lanie J.A."/>
            <person name="Ng W.-L."/>
            <person name="Kazmierczak K.M."/>
            <person name="Andrzejewski T.M."/>
            <person name="Davidsen T.M."/>
            <person name="Wayne K.J."/>
            <person name="Tettelin H."/>
            <person name="Glass J.I."/>
            <person name="Rusch D."/>
            <person name="Podicherti R."/>
            <person name="Tsui H.-C.T."/>
            <person name="Winkler M.E."/>
        </authorList>
    </citation>
    <scope>NUCLEOTIDE SEQUENCE</scope>
</reference>
<evidence type="ECO:0000256" key="8">
    <source>
        <dbReference type="ARBA" id="ARBA00022777"/>
    </source>
</evidence>
<keyword evidence="10" id="KW-0460">Magnesium</keyword>
<evidence type="ECO:0000259" key="14">
    <source>
        <dbReference type="Pfam" id="PF13793"/>
    </source>
</evidence>
<keyword evidence="4" id="KW-0808">Transferase</keyword>
<dbReference type="GO" id="GO:0002189">
    <property type="term" value="C:ribose phosphate diphosphokinase complex"/>
    <property type="evidence" value="ECO:0007669"/>
    <property type="project" value="TreeGrafter"/>
</dbReference>
<proteinExistence type="inferred from homology"/>
<sequence>MKIIAGNSNKQLSKSIAHHCGQHLCEVELIKFADNELSCMIKENVRGEDVFIIQSTSNPANDYLMELLIIIDACKRASAGRITAVIPYFGYARQDRKPVSRTPITGRLVANMLEVAGANRIVTMDLHAGQIQGFFDIPVDDLGAMPLFVEDLETHPKRMIIAKNGVIVSPDAGGVARARKVAKKLQLDIAIIDKRRERANQAEAMNVIGDVKKKKCIIVDDIVDTGKTLIKGAEALRNEGASQVMAYITHGVLSNGGAQRMEDSEALSTLVITDTIQQEKLRHNFSVPTGRNNSVEVLSIAPMFAEAIRRINHNESISILFE</sequence>
<dbReference type="EMBL" id="UINC01016922">
    <property type="protein sequence ID" value="SVA70080.1"/>
    <property type="molecule type" value="Genomic_DNA"/>
</dbReference>
<keyword evidence="7" id="KW-0547">Nucleotide-binding</keyword>
<dbReference type="Pfam" id="PF13793">
    <property type="entry name" value="Pribosyltran_N"/>
    <property type="match status" value="1"/>
</dbReference>
<dbReference type="GO" id="GO:0000287">
    <property type="term" value="F:magnesium ion binding"/>
    <property type="evidence" value="ECO:0007669"/>
    <property type="project" value="InterPro"/>
</dbReference>
<dbReference type="InterPro" id="IPR000842">
    <property type="entry name" value="PRib_PP_synth_CS"/>
</dbReference>
<dbReference type="InterPro" id="IPR037515">
    <property type="entry name" value="Rib-P_diPkinase_bac"/>
</dbReference>
<dbReference type="InterPro" id="IPR029057">
    <property type="entry name" value="PRTase-like"/>
</dbReference>
<evidence type="ECO:0000313" key="15">
    <source>
        <dbReference type="EMBL" id="SVA70080.1"/>
    </source>
</evidence>
<dbReference type="GO" id="GO:0004749">
    <property type="term" value="F:ribose phosphate diphosphokinase activity"/>
    <property type="evidence" value="ECO:0007669"/>
    <property type="project" value="UniProtKB-EC"/>
</dbReference>
<dbReference type="NCBIfam" id="TIGR01251">
    <property type="entry name" value="ribP_PPkin"/>
    <property type="match status" value="1"/>
</dbReference>
<accession>A0A381XZL7</accession>
<dbReference type="FunFam" id="3.40.50.2020:FF:000001">
    <property type="entry name" value="Ribose-phosphate pyrophosphokinase"/>
    <property type="match status" value="1"/>
</dbReference>
<dbReference type="GO" id="GO:0006164">
    <property type="term" value="P:purine nucleotide biosynthetic process"/>
    <property type="evidence" value="ECO:0007669"/>
    <property type="project" value="TreeGrafter"/>
</dbReference>
<dbReference type="SUPFAM" id="SSF53271">
    <property type="entry name" value="PRTase-like"/>
    <property type="match status" value="1"/>
</dbReference>
<dbReference type="InterPro" id="IPR005946">
    <property type="entry name" value="Rib-P_diPkinase"/>
</dbReference>
<evidence type="ECO:0000256" key="6">
    <source>
        <dbReference type="ARBA" id="ARBA00022727"/>
    </source>
</evidence>
<name>A0A381XZL7_9ZZZZ</name>
<dbReference type="GO" id="GO:0016301">
    <property type="term" value="F:kinase activity"/>
    <property type="evidence" value="ECO:0007669"/>
    <property type="project" value="UniProtKB-KW"/>
</dbReference>
<dbReference type="HAMAP" id="MF_00583_B">
    <property type="entry name" value="RibP_PPkinase_B"/>
    <property type="match status" value="1"/>
</dbReference>
<dbReference type="PANTHER" id="PTHR10210:SF32">
    <property type="entry name" value="RIBOSE-PHOSPHATE PYROPHOSPHOKINASE 2"/>
    <property type="match status" value="1"/>
</dbReference>
<dbReference type="PANTHER" id="PTHR10210">
    <property type="entry name" value="RIBOSE-PHOSPHATE DIPHOSPHOKINASE FAMILY MEMBER"/>
    <property type="match status" value="1"/>
</dbReference>
<dbReference type="GO" id="GO:0006015">
    <property type="term" value="P:5-phosphoribose 1-diphosphate biosynthetic process"/>
    <property type="evidence" value="ECO:0007669"/>
    <property type="project" value="TreeGrafter"/>
</dbReference>
<organism evidence="15">
    <name type="scientific">marine metagenome</name>
    <dbReference type="NCBI Taxonomy" id="408172"/>
    <lineage>
        <taxon>unclassified sequences</taxon>
        <taxon>metagenomes</taxon>
        <taxon>ecological metagenomes</taxon>
    </lineage>
</organism>
<gene>
    <name evidence="15" type="ORF">METZ01_LOCUS122934</name>
</gene>
<dbReference type="EC" id="2.7.6.1" evidence="3"/>
<dbReference type="InterPro" id="IPR029099">
    <property type="entry name" value="Pribosyltran_N"/>
</dbReference>
<dbReference type="AlphaFoldDB" id="A0A381XZL7"/>
<evidence type="ECO:0000256" key="10">
    <source>
        <dbReference type="ARBA" id="ARBA00022842"/>
    </source>
</evidence>
<protein>
    <recommendedName>
        <fullName evidence="11">Ribose-phosphate pyrophosphokinase 2</fullName>
        <ecNumber evidence="3">2.7.6.1</ecNumber>
    </recommendedName>
    <alternativeName>
        <fullName evidence="12">Phosphoribosyl pyrophosphate synthase II</fullName>
    </alternativeName>
</protein>
<dbReference type="SMART" id="SM01400">
    <property type="entry name" value="Pribosyltran_N"/>
    <property type="match status" value="1"/>
</dbReference>
<comment type="cofactor">
    <cofactor evidence="1">
        <name>Mg(2+)</name>
        <dbReference type="ChEBI" id="CHEBI:18420"/>
    </cofactor>
</comment>
<dbReference type="PROSITE" id="PS00114">
    <property type="entry name" value="PRPP_SYNTHASE"/>
    <property type="match status" value="1"/>
</dbReference>
<dbReference type="NCBIfam" id="NF002320">
    <property type="entry name" value="PRK01259.1"/>
    <property type="match status" value="1"/>
</dbReference>
<dbReference type="CDD" id="cd06223">
    <property type="entry name" value="PRTases_typeI"/>
    <property type="match status" value="1"/>
</dbReference>
<dbReference type="FunFam" id="3.40.50.2020:FF:000002">
    <property type="entry name" value="Ribose-phosphate pyrophosphokinase"/>
    <property type="match status" value="1"/>
</dbReference>
<keyword evidence="9" id="KW-0067">ATP-binding</keyword>
<dbReference type="Pfam" id="PF14572">
    <property type="entry name" value="Pribosyl_synth"/>
    <property type="match status" value="1"/>
</dbReference>
<keyword evidence="6" id="KW-0545">Nucleotide biosynthesis</keyword>
<comment type="pathway">
    <text evidence="2">Metabolic intermediate biosynthesis; 5-phospho-alpha-D-ribose 1-diphosphate biosynthesis; 5-phospho-alpha-D-ribose 1-diphosphate from D-ribose 5-phosphate (route I): step 1/1.</text>
</comment>
<evidence type="ECO:0000256" key="1">
    <source>
        <dbReference type="ARBA" id="ARBA00001946"/>
    </source>
</evidence>
<feature type="domain" description="Ribose-phosphate pyrophosphokinase N-terminal" evidence="14">
    <location>
        <begin position="1"/>
        <end position="117"/>
    </location>
</feature>
<evidence type="ECO:0000256" key="5">
    <source>
        <dbReference type="ARBA" id="ARBA00022723"/>
    </source>
</evidence>
<evidence type="ECO:0000256" key="13">
    <source>
        <dbReference type="ARBA" id="ARBA00049535"/>
    </source>
</evidence>
<evidence type="ECO:0000256" key="9">
    <source>
        <dbReference type="ARBA" id="ARBA00022840"/>
    </source>
</evidence>